<gene>
    <name evidence="1" type="ORF">SDC9_150854</name>
</gene>
<dbReference type="AlphaFoldDB" id="A0A645ESY2"/>
<evidence type="ECO:0000313" key="1">
    <source>
        <dbReference type="EMBL" id="MPN03623.1"/>
    </source>
</evidence>
<reference evidence="1" key="1">
    <citation type="submission" date="2019-08" db="EMBL/GenBank/DDBJ databases">
        <authorList>
            <person name="Kucharzyk K."/>
            <person name="Murdoch R.W."/>
            <person name="Higgins S."/>
            <person name="Loffler F."/>
        </authorList>
    </citation>
    <scope>NUCLEOTIDE SEQUENCE</scope>
</reference>
<comment type="caution">
    <text evidence="1">The sequence shown here is derived from an EMBL/GenBank/DDBJ whole genome shotgun (WGS) entry which is preliminary data.</text>
</comment>
<protein>
    <submittedName>
        <fullName evidence="1">Uncharacterized protein</fullName>
    </submittedName>
</protein>
<name>A0A645ESY2_9ZZZZ</name>
<dbReference type="EMBL" id="VSSQ01049548">
    <property type="protein sequence ID" value="MPN03623.1"/>
    <property type="molecule type" value="Genomic_DNA"/>
</dbReference>
<accession>A0A645ESY2</accession>
<organism evidence="1">
    <name type="scientific">bioreactor metagenome</name>
    <dbReference type="NCBI Taxonomy" id="1076179"/>
    <lineage>
        <taxon>unclassified sequences</taxon>
        <taxon>metagenomes</taxon>
        <taxon>ecological metagenomes</taxon>
    </lineage>
</organism>
<sequence length="123" mass="13458">MKNFTKADGLGADVILRLLYDGKHNGIWISAGKGLFYMDLERGGEIRSFGLPVPVSSGIFDIKHGPRGRLMLIADTGIHLADKRNEARPKLAVNKITVDGKVHENPARLDIPSGARRLTSAKR</sequence>
<proteinExistence type="predicted"/>